<protein>
    <submittedName>
        <fullName evidence="2">Hydrolase</fullName>
    </submittedName>
</protein>
<reference evidence="2" key="1">
    <citation type="journal article" date="2021" name="Nat. Commun.">
        <title>Genetic determinants of endophytism in the Arabidopsis root mycobiome.</title>
        <authorList>
            <person name="Mesny F."/>
            <person name="Miyauchi S."/>
            <person name="Thiergart T."/>
            <person name="Pickel B."/>
            <person name="Atanasova L."/>
            <person name="Karlsson M."/>
            <person name="Huettel B."/>
            <person name="Barry K.W."/>
            <person name="Haridas S."/>
            <person name="Chen C."/>
            <person name="Bauer D."/>
            <person name="Andreopoulos W."/>
            <person name="Pangilinan J."/>
            <person name="LaButti K."/>
            <person name="Riley R."/>
            <person name="Lipzen A."/>
            <person name="Clum A."/>
            <person name="Drula E."/>
            <person name="Henrissat B."/>
            <person name="Kohler A."/>
            <person name="Grigoriev I.V."/>
            <person name="Martin F.M."/>
            <person name="Hacquard S."/>
        </authorList>
    </citation>
    <scope>NUCLEOTIDE SEQUENCE</scope>
    <source>
        <strain evidence="2">MPI-CAGE-CH-0235</strain>
    </source>
</reference>
<dbReference type="GO" id="GO:0016787">
    <property type="term" value="F:hydrolase activity"/>
    <property type="evidence" value="ECO:0007669"/>
    <property type="project" value="UniProtKB-KW"/>
</dbReference>
<evidence type="ECO:0000313" key="3">
    <source>
        <dbReference type="Proteomes" id="UP000813444"/>
    </source>
</evidence>
<keyword evidence="3" id="KW-1185">Reference proteome</keyword>
<organism evidence="2 3">
    <name type="scientific">Stachybotrys elegans</name>
    <dbReference type="NCBI Taxonomy" id="80388"/>
    <lineage>
        <taxon>Eukaryota</taxon>
        <taxon>Fungi</taxon>
        <taxon>Dikarya</taxon>
        <taxon>Ascomycota</taxon>
        <taxon>Pezizomycotina</taxon>
        <taxon>Sordariomycetes</taxon>
        <taxon>Hypocreomycetidae</taxon>
        <taxon>Hypocreales</taxon>
        <taxon>Stachybotryaceae</taxon>
        <taxon>Stachybotrys</taxon>
    </lineage>
</organism>
<feature type="domain" description="Dienelactone hydrolase" evidence="1">
    <location>
        <begin position="37"/>
        <end position="252"/>
    </location>
</feature>
<dbReference type="Pfam" id="PF01738">
    <property type="entry name" value="DLH"/>
    <property type="match status" value="1"/>
</dbReference>
<keyword evidence="2" id="KW-0378">Hydrolase</keyword>
<dbReference type="OrthoDB" id="10019231at2759"/>
<name>A0A8K0SQU5_9HYPO</name>
<dbReference type="Proteomes" id="UP000813444">
    <property type="component" value="Unassembled WGS sequence"/>
</dbReference>
<dbReference type="InterPro" id="IPR029058">
    <property type="entry name" value="AB_hydrolase_fold"/>
</dbReference>
<comment type="caution">
    <text evidence="2">The sequence shown here is derived from an EMBL/GenBank/DDBJ whole genome shotgun (WGS) entry which is preliminary data.</text>
</comment>
<dbReference type="PANTHER" id="PTHR17630:SF55">
    <property type="entry name" value="DIENELACTONE HYDROLASE FAMILY PROTEIN (AFU_ORTHOLOGUE AFUA_1G01900)"/>
    <property type="match status" value="1"/>
</dbReference>
<dbReference type="AlphaFoldDB" id="A0A8K0SQU5"/>
<evidence type="ECO:0000259" key="1">
    <source>
        <dbReference type="Pfam" id="PF01738"/>
    </source>
</evidence>
<dbReference type="SUPFAM" id="SSF53474">
    <property type="entry name" value="alpha/beta-Hydrolases"/>
    <property type="match status" value="1"/>
</dbReference>
<evidence type="ECO:0000313" key="2">
    <source>
        <dbReference type="EMBL" id="KAH7312445.1"/>
    </source>
</evidence>
<dbReference type="EMBL" id="JAGPNK010000010">
    <property type="protein sequence ID" value="KAH7312445.1"/>
    <property type="molecule type" value="Genomic_DNA"/>
</dbReference>
<gene>
    <name evidence="2" type="ORF">B0I35DRAFT_356836</name>
</gene>
<dbReference type="InterPro" id="IPR002925">
    <property type="entry name" value="Dienelactn_hydro"/>
</dbReference>
<dbReference type="Gene3D" id="3.40.50.1820">
    <property type="entry name" value="alpha/beta hydrolase"/>
    <property type="match status" value="1"/>
</dbReference>
<sequence length="258" mass="28701">MSISNCCLTGFEWTGTPAGRVGTLASKNTYITGTNTTAAVLFITDLYGWTFLNNRLLADHYAREADVTVYVPDFFDGDILPLDAMLAERFQEVDLPGWLARHGREKVEPDMLACARALRGTQQHQYQRVAVVGFCYGGWAGFRLGAREFNSESDYGRLVDCVAVGHPSLLMKKDIEELAVPVLILAPEIDMVYTPELKVHTFTTLQANGVPFQYHHFPKVAHACMVRGDENKEGERAAMVQGKNVVVAWLRHNLHGIA</sequence>
<accession>A0A8K0SQU5</accession>
<dbReference type="PANTHER" id="PTHR17630">
    <property type="entry name" value="DIENELACTONE HYDROLASE"/>
    <property type="match status" value="1"/>
</dbReference>
<proteinExistence type="predicted"/>